<keyword evidence="1" id="KW-0614">Plasmid</keyword>
<geneLocation type="plasmid" evidence="1">
    <name>pCrf-36049cz</name>
</geneLocation>
<name>A0A290GFH1_CITFR</name>
<reference evidence="1" key="1">
    <citation type="submission" date="2017-07" db="EMBL/GenBank/DDBJ databases">
        <title>Molecular characterization of KPC-producing Enterobacteriaceae from a Czech hospital.</title>
        <authorList>
            <person name="Chudejova K."/>
            <person name="Papagiannitsis C.C."/>
            <person name="Hrabak J."/>
            <person name="Zemlickova H."/>
        </authorList>
    </citation>
    <scope>NUCLEOTIDE SEQUENCE</scope>
    <source>
        <strain evidence="1">Cfr-36049cz</strain>
        <plasmid evidence="1">pCrf-36049cz</plasmid>
    </source>
</reference>
<dbReference type="AlphaFoldDB" id="A0A290GFH1"/>
<organism evidence="1">
    <name type="scientific">Citrobacter freundii</name>
    <dbReference type="NCBI Taxonomy" id="546"/>
    <lineage>
        <taxon>Bacteria</taxon>
        <taxon>Pseudomonadati</taxon>
        <taxon>Pseudomonadota</taxon>
        <taxon>Gammaproteobacteria</taxon>
        <taxon>Enterobacterales</taxon>
        <taxon>Enterobacteriaceae</taxon>
        <taxon>Citrobacter</taxon>
        <taxon>Citrobacter freundii complex</taxon>
    </lineage>
</organism>
<accession>A0A290GFH1</accession>
<protein>
    <submittedName>
        <fullName evidence="1">Uncharacterized protein</fullName>
    </submittedName>
</protein>
<dbReference type="EMBL" id="MF497781">
    <property type="protein sequence ID" value="ATB51793.1"/>
    <property type="molecule type" value="Genomic_DNA"/>
</dbReference>
<sequence>MKDISNFMRGTVTRVYIAENKSGCPAFLDWCRKLNKKEKLPQGKFFRKYEKFQQFDSLNTDNKKIVSIDFD</sequence>
<evidence type="ECO:0000313" key="1">
    <source>
        <dbReference type="EMBL" id="ATB51793.1"/>
    </source>
</evidence>
<proteinExistence type="predicted"/>
<dbReference type="RefSeq" id="WP_124108789.1">
    <property type="nucleotide sequence ID" value="NZ_CP056638.1"/>
</dbReference>